<dbReference type="EMBL" id="CM007361">
    <property type="protein sequence ID" value="OIW19505.1"/>
    <property type="molecule type" value="Genomic_DNA"/>
</dbReference>
<dbReference type="Gene3D" id="3.10.50.10">
    <property type="match status" value="1"/>
</dbReference>
<dbReference type="STRING" id="3871.A0A1J7I2U6"/>
<dbReference type="GO" id="GO:0004568">
    <property type="term" value="F:chitinase activity"/>
    <property type="evidence" value="ECO:0007669"/>
    <property type="project" value="TreeGrafter"/>
</dbReference>
<gene>
    <name evidence="2" type="ORF">TanjilG_06960</name>
</gene>
<accession>A0A1J7I2U6</accession>
<dbReference type="Pfam" id="PF00704">
    <property type="entry name" value="Glyco_hydro_18"/>
    <property type="match status" value="1"/>
</dbReference>
<keyword evidence="3" id="KW-1185">Reference proteome</keyword>
<dbReference type="AlphaFoldDB" id="A0A1J7I2U6"/>
<feature type="domain" description="GH18" evidence="1">
    <location>
        <begin position="31"/>
        <end position="367"/>
    </location>
</feature>
<dbReference type="OMA" id="HETTKHH"/>
<dbReference type="InterPro" id="IPR011583">
    <property type="entry name" value="Chitinase_II/V-like_cat"/>
</dbReference>
<proteinExistence type="predicted"/>
<dbReference type="GO" id="GO:0005576">
    <property type="term" value="C:extracellular region"/>
    <property type="evidence" value="ECO:0007669"/>
    <property type="project" value="TreeGrafter"/>
</dbReference>
<dbReference type="SMART" id="SM00636">
    <property type="entry name" value="Glyco_18"/>
    <property type="match status" value="1"/>
</dbReference>
<dbReference type="GO" id="GO:0005975">
    <property type="term" value="P:carbohydrate metabolic process"/>
    <property type="evidence" value="ECO:0007669"/>
    <property type="project" value="InterPro"/>
</dbReference>
<dbReference type="InterPro" id="IPR029070">
    <property type="entry name" value="Chitinase_insertion_sf"/>
</dbReference>
<evidence type="ECO:0000313" key="3">
    <source>
        <dbReference type="Proteomes" id="UP000188354"/>
    </source>
</evidence>
<reference evidence="2 3" key="1">
    <citation type="journal article" date="2017" name="Plant Biotechnol. J.">
        <title>A comprehensive draft genome sequence for lupin (Lupinus angustifolius), an emerging health food: insights into plant-microbe interactions and legume evolution.</title>
        <authorList>
            <person name="Hane J.K."/>
            <person name="Ming Y."/>
            <person name="Kamphuis L.G."/>
            <person name="Nelson M.N."/>
            <person name="Garg G."/>
            <person name="Atkins C.A."/>
            <person name="Bayer P.E."/>
            <person name="Bravo A."/>
            <person name="Bringans S."/>
            <person name="Cannon S."/>
            <person name="Edwards D."/>
            <person name="Foley R."/>
            <person name="Gao L.L."/>
            <person name="Harrison M.J."/>
            <person name="Huang W."/>
            <person name="Hurgobin B."/>
            <person name="Li S."/>
            <person name="Liu C.W."/>
            <person name="McGrath A."/>
            <person name="Morahan G."/>
            <person name="Murray J."/>
            <person name="Weller J."/>
            <person name="Jian J."/>
            <person name="Singh K.B."/>
        </authorList>
    </citation>
    <scope>NUCLEOTIDE SEQUENCE [LARGE SCALE GENOMIC DNA]</scope>
    <source>
        <strain evidence="3">cv. Tanjil</strain>
        <tissue evidence="2">Whole plant</tissue>
    </source>
</reference>
<dbReference type="GO" id="GO:0008061">
    <property type="term" value="F:chitin binding"/>
    <property type="evidence" value="ECO:0007669"/>
    <property type="project" value="InterPro"/>
</dbReference>
<dbReference type="InterPro" id="IPR050314">
    <property type="entry name" value="Glycosyl_Hydrlase_18"/>
</dbReference>
<organism evidence="2 3">
    <name type="scientific">Lupinus angustifolius</name>
    <name type="common">Narrow-leaved blue lupine</name>
    <dbReference type="NCBI Taxonomy" id="3871"/>
    <lineage>
        <taxon>Eukaryota</taxon>
        <taxon>Viridiplantae</taxon>
        <taxon>Streptophyta</taxon>
        <taxon>Embryophyta</taxon>
        <taxon>Tracheophyta</taxon>
        <taxon>Spermatophyta</taxon>
        <taxon>Magnoliopsida</taxon>
        <taxon>eudicotyledons</taxon>
        <taxon>Gunneridae</taxon>
        <taxon>Pentapetalae</taxon>
        <taxon>rosids</taxon>
        <taxon>fabids</taxon>
        <taxon>Fabales</taxon>
        <taxon>Fabaceae</taxon>
        <taxon>Papilionoideae</taxon>
        <taxon>50 kb inversion clade</taxon>
        <taxon>genistoids sensu lato</taxon>
        <taxon>core genistoids</taxon>
        <taxon>Genisteae</taxon>
        <taxon>Lupinus</taxon>
    </lineage>
</organism>
<dbReference type="InterPro" id="IPR017853">
    <property type="entry name" value="GH"/>
</dbReference>
<name>A0A1J7I2U6_LUPAN</name>
<dbReference type="PROSITE" id="PS51910">
    <property type="entry name" value="GH18_2"/>
    <property type="match status" value="1"/>
</dbReference>
<dbReference type="GO" id="GO:0006032">
    <property type="term" value="P:chitin catabolic process"/>
    <property type="evidence" value="ECO:0007669"/>
    <property type="project" value="TreeGrafter"/>
</dbReference>
<dbReference type="InterPro" id="IPR001223">
    <property type="entry name" value="Glyco_hydro18_cat"/>
</dbReference>
<dbReference type="SUPFAM" id="SSF54556">
    <property type="entry name" value="Chitinase insertion domain"/>
    <property type="match status" value="1"/>
</dbReference>
<evidence type="ECO:0000259" key="1">
    <source>
        <dbReference type="PROSITE" id="PS51910"/>
    </source>
</evidence>
<dbReference type="PANTHER" id="PTHR11177:SF383">
    <property type="entry name" value="GLYCOSYL HYDROLASE FAMILY PROTEIN WITH CHITINASE INSERTION DOMAIN-CONTAINING PROTEIN"/>
    <property type="match status" value="1"/>
</dbReference>
<dbReference type="Proteomes" id="UP000188354">
    <property type="component" value="Chromosome LG01"/>
</dbReference>
<dbReference type="Gene3D" id="3.20.20.80">
    <property type="entry name" value="Glycosidases"/>
    <property type="match status" value="1"/>
</dbReference>
<protein>
    <recommendedName>
        <fullName evidence="1">GH18 domain-containing protein</fullName>
    </recommendedName>
</protein>
<sequence>MLSGPSKTIVHPYIEIVSNITPCDIGVAQTAIKGGYWYSESGLKVSDIDASHFTHLFCAFAILENNKVSISSSDASSFSTFTQTLLQKKSSIKTLLSIGGGKGPSLAKSFSDMASQASTRKSFIDSSIQVARNNNFHGLDLDWEYPSTGTDKTNLGLLVKEWRAAITQESKTSGKPALLLSAAVAGSDQITSLQNYPGQELANNLDFLNVMTYDLFTSDGYPMVTQPPAPLKNPGGQFSVDEGITKWINQLGLPPKKLALGLPFYGFKWLLSDPIKHALFAQASAGAGAVKYKDIKNAGGQVVYNSTYFTNYSYKGTDWYGYDDTQSVSAKVDYAKGKGLFGYFAWHIEQDSNWALSQAASQAWGSQIDALQSKFTENKDRELST</sequence>
<dbReference type="SUPFAM" id="SSF51445">
    <property type="entry name" value="(Trans)glycosidases"/>
    <property type="match status" value="1"/>
</dbReference>
<dbReference type="PANTHER" id="PTHR11177">
    <property type="entry name" value="CHITINASE"/>
    <property type="match status" value="1"/>
</dbReference>
<dbReference type="Gramene" id="OIW19505">
    <property type="protein sequence ID" value="OIW19505"/>
    <property type="gene ID" value="TanjilG_06960"/>
</dbReference>
<evidence type="ECO:0000313" key="2">
    <source>
        <dbReference type="EMBL" id="OIW19505.1"/>
    </source>
</evidence>